<name>A0A5J9SX58_9POAL</name>
<feature type="non-terminal residue" evidence="1">
    <location>
        <position position="1"/>
    </location>
</feature>
<keyword evidence="2" id="KW-1185">Reference proteome</keyword>
<proteinExistence type="predicted"/>
<reference evidence="1 2" key="1">
    <citation type="journal article" date="2019" name="Sci. Rep.">
        <title>A high-quality genome of Eragrostis curvula grass provides insights into Poaceae evolution and supports new strategies to enhance forage quality.</title>
        <authorList>
            <person name="Carballo J."/>
            <person name="Santos B.A.C.M."/>
            <person name="Zappacosta D."/>
            <person name="Garbus I."/>
            <person name="Selva J.P."/>
            <person name="Gallo C.A."/>
            <person name="Diaz A."/>
            <person name="Albertini E."/>
            <person name="Caccamo M."/>
            <person name="Echenique V."/>
        </authorList>
    </citation>
    <scope>NUCLEOTIDE SEQUENCE [LARGE SCALE GENOMIC DNA]</scope>
    <source>
        <strain evidence="2">cv. Victoria</strain>
        <tissue evidence="1">Leaf</tissue>
    </source>
</reference>
<dbReference type="AlphaFoldDB" id="A0A5J9SX58"/>
<evidence type="ECO:0000313" key="2">
    <source>
        <dbReference type="Proteomes" id="UP000324897"/>
    </source>
</evidence>
<gene>
    <name evidence="1" type="ORF">EJB05_50903</name>
</gene>
<protein>
    <submittedName>
        <fullName evidence="1">Uncharacterized protein</fullName>
    </submittedName>
</protein>
<organism evidence="1 2">
    <name type="scientific">Eragrostis curvula</name>
    <name type="common">weeping love grass</name>
    <dbReference type="NCBI Taxonomy" id="38414"/>
    <lineage>
        <taxon>Eukaryota</taxon>
        <taxon>Viridiplantae</taxon>
        <taxon>Streptophyta</taxon>
        <taxon>Embryophyta</taxon>
        <taxon>Tracheophyta</taxon>
        <taxon>Spermatophyta</taxon>
        <taxon>Magnoliopsida</taxon>
        <taxon>Liliopsida</taxon>
        <taxon>Poales</taxon>
        <taxon>Poaceae</taxon>
        <taxon>PACMAD clade</taxon>
        <taxon>Chloridoideae</taxon>
        <taxon>Eragrostideae</taxon>
        <taxon>Eragrostidinae</taxon>
        <taxon>Eragrostis</taxon>
    </lineage>
</organism>
<dbReference type="EMBL" id="RWGY01000165">
    <property type="protein sequence ID" value="TVU03586.1"/>
    <property type="molecule type" value="Genomic_DNA"/>
</dbReference>
<accession>A0A5J9SX58</accession>
<comment type="caution">
    <text evidence="1">The sequence shown here is derived from an EMBL/GenBank/DDBJ whole genome shotgun (WGS) entry which is preliminary data.</text>
</comment>
<evidence type="ECO:0000313" key="1">
    <source>
        <dbReference type="EMBL" id="TVU03586.1"/>
    </source>
</evidence>
<dbReference type="Gramene" id="TVU03586">
    <property type="protein sequence ID" value="TVU03586"/>
    <property type="gene ID" value="EJB05_50903"/>
</dbReference>
<dbReference type="Proteomes" id="UP000324897">
    <property type="component" value="Unassembled WGS sequence"/>
</dbReference>
<sequence length="112" mass="13060">MKARGRSLVELLRASLVEKDMFLLLNRLIEDMDGFPMMSKSKDAKYDPIILFLVTQSSNDECQKHLRGARKVLNLKVKDFDFWMSAFWLRQGEELSRQRAYAALRLICCWGG</sequence>